<accession>X1Q0J2</accession>
<feature type="non-terminal residue" evidence="1">
    <location>
        <position position="40"/>
    </location>
</feature>
<proteinExistence type="predicted"/>
<protein>
    <submittedName>
        <fullName evidence="1">Uncharacterized protein</fullName>
    </submittedName>
</protein>
<dbReference type="EMBL" id="BARV01045981">
    <property type="protein sequence ID" value="GAI62052.1"/>
    <property type="molecule type" value="Genomic_DNA"/>
</dbReference>
<feature type="non-terminal residue" evidence="1">
    <location>
        <position position="1"/>
    </location>
</feature>
<name>X1Q0J2_9ZZZZ</name>
<reference evidence="1" key="1">
    <citation type="journal article" date="2014" name="Front. Microbiol.">
        <title>High frequency of phylogenetically diverse reductive dehalogenase-homologous genes in deep subseafloor sedimentary metagenomes.</title>
        <authorList>
            <person name="Kawai M."/>
            <person name="Futagami T."/>
            <person name="Toyoda A."/>
            <person name="Takaki Y."/>
            <person name="Nishi S."/>
            <person name="Hori S."/>
            <person name="Arai W."/>
            <person name="Tsubouchi T."/>
            <person name="Morono Y."/>
            <person name="Uchiyama I."/>
            <person name="Ito T."/>
            <person name="Fujiyama A."/>
            <person name="Inagaki F."/>
            <person name="Takami H."/>
        </authorList>
    </citation>
    <scope>NUCLEOTIDE SEQUENCE</scope>
    <source>
        <strain evidence="1">Expedition CK06-06</strain>
    </source>
</reference>
<comment type="caution">
    <text evidence="1">The sequence shown here is derived from an EMBL/GenBank/DDBJ whole genome shotgun (WGS) entry which is preliminary data.</text>
</comment>
<sequence>STIEIRKSKIANHLHIIDFGLANYREVLQLQHQLREKSPG</sequence>
<gene>
    <name evidence="1" type="ORF">S06H3_66954</name>
</gene>
<evidence type="ECO:0000313" key="1">
    <source>
        <dbReference type="EMBL" id="GAI62052.1"/>
    </source>
</evidence>
<dbReference type="AlphaFoldDB" id="X1Q0J2"/>
<organism evidence="1">
    <name type="scientific">marine sediment metagenome</name>
    <dbReference type="NCBI Taxonomy" id="412755"/>
    <lineage>
        <taxon>unclassified sequences</taxon>
        <taxon>metagenomes</taxon>
        <taxon>ecological metagenomes</taxon>
    </lineage>
</organism>